<evidence type="ECO:0000256" key="1">
    <source>
        <dbReference type="ARBA" id="ARBA00005953"/>
    </source>
</evidence>
<evidence type="ECO:0000313" key="3">
    <source>
        <dbReference type="EMBL" id="MBL0682515.1"/>
    </source>
</evidence>
<dbReference type="NCBIfam" id="TIGR00051">
    <property type="entry name" value="YbgC/FadM family acyl-CoA thioesterase"/>
    <property type="match status" value="1"/>
</dbReference>
<accession>A0A936ZV21</accession>
<organism evidence="3 4">
    <name type="scientific">Aquimarina mytili</name>
    <dbReference type="NCBI Taxonomy" id="874423"/>
    <lineage>
        <taxon>Bacteria</taxon>
        <taxon>Pseudomonadati</taxon>
        <taxon>Bacteroidota</taxon>
        <taxon>Flavobacteriia</taxon>
        <taxon>Flavobacteriales</taxon>
        <taxon>Flavobacteriaceae</taxon>
        <taxon>Aquimarina</taxon>
    </lineage>
</organism>
<evidence type="ECO:0000313" key="4">
    <source>
        <dbReference type="Proteomes" id="UP000651057"/>
    </source>
</evidence>
<dbReference type="EMBL" id="JAERQJ010000001">
    <property type="protein sequence ID" value="MBL0682515.1"/>
    <property type="molecule type" value="Genomic_DNA"/>
</dbReference>
<sequence>MSITSETTLKVRYSETDQMGVVHHGNYAQYLELARIDWLSRLGISYKSMEANGIMLPVYTLDFKFNKSAFFDDELTVKTLLRKIPTARIIFDYEIFNGDRELLTTASSTLVFVDSKTRKPISCPSYLIEKIKNY</sequence>
<comment type="caution">
    <text evidence="3">The sequence shown here is derived from an EMBL/GenBank/DDBJ whole genome shotgun (WGS) entry which is preliminary data.</text>
</comment>
<dbReference type="AlphaFoldDB" id="A0A936ZV21"/>
<keyword evidence="4" id="KW-1185">Reference proteome</keyword>
<reference evidence="3" key="1">
    <citation type="submission" date="2021-01" db="EMBL/GenBank/DDBJ databases">
        <authorList>
            <person name="Zhong Y.L."/>
        </authorList>
    </citation>
    <scope>NUCLEOTIDE SEQUENCE</scope>
    <source>
        <strain evidence="3">KCTC 23302</strain>
    </source>
</reference>
<evidence type="ECO:0000256" key="2">
    <source>
        <dbReference type="ARBA" id="ARBA00022801"/>
    </source>
</evidence>
<protein>
    <submittedName>
        <fullName evidence="3">Acyl-CoA thioesterase</fullName>
    </submittedName>
</protein>
<proteinExistence type="inferred from homology"/>
<comment type="similarity">
    <text evidence="1">Belongs to the 4-hydroxybenzoyl-CoA thioesterase family.</text>
</comment>
<dbReference type="SUPFAM" id="SSF54637">
    <property type="entry name" value="Thioesterase/thiol ester dehydrase-isomerase"/>
    <property type="match status" value="1"/>
</dbReference>
<dbReference type="PIRSF" id="PIRSF003230">
    <property type="entry name" value="YbgC"/>
    <property type="match status" value="1"/>
</dbReference>
<dbReference type="InterPro" id="IPR029069">
    <property type="entry name" value="HotDog_dom_sf"/>
</dbReference>
<dbReference type="RefSeq" id="WP_201916570.1">
    <property type="nucleotide sequence ID" value="NZ_BAABAX010000021.1"/>
</dbReference>
<dbReference type="Proteomes" id="UP000651057">
    <property type="component" value="Unassembled WGS sequence"/>
</dbReference>
<dbReference type="PANTHER" id="PTHR31793:SF27">
    <property type="entry name" value="NOVEL THIOESTERASE SUPERFAMILY DOMAIN AND SAPOSIN A-TYPE DOMAIN CONTAINING PROTEIN (0610012H03RIK)"/>
    <property type="match status" value="1"/>
</dbReference>
<dbReference type="Pfam" id="PF13279">
    <property type="entry name" value="4HBT_2"/>
    <property type="match status" value="1"/>
</dbReference>
<dbReference type="InterPro" id="IPR050563">
    <property type="entry name" value="4-hydroxybenzoyl-CoA_TE"/>
</dbReference>
<dbReference type="InterPro" id="IPR006684">
    <property type="entry name" value="YbgC/YbaW"/>
</dbReference>
<dbReference type="Gene3D" id="3.10.129.10">
    <property type="entry name" value="Hotdog Thioesterase"/>
    <property type="match status" value="1"/>
</dbReference>
<dbReference type="PANTHER" id="PTHR31793">
    <property type="entry name" value="4-HYDROXYBENZOYL-COA THIOESTERASE FAMILY MEMBER"/>
    <property type="match status" value="1"/>
</dbReference>
<keyword evidence="2" id="KW-0378">Hydrolase</keyword>
<gene>
    <name evidence="3" type="ORF">JJQ60_03250</name>
</gene>
<name>A0A936ZV21_9FLAO</name>
<dbReference type="GO" id="GO:0047617">
    <property type="term" value="F:fatty acyl-CoA hydrolase activity"/>
    <property type="evidence" value="ECO:0007669"/>
    <property type="project" value="TreeGrafter"/>
</dbReference>
<dbReference type="CDD" id="cd00586">
    <property type="entry name" value="4HBT"/>
    <property type="match status" value="1"/>
</dbReference>